<organism evidence="1 2">
    <name type="scientific">Peribacillus frigoritolerans</name>
    <dbReference type="NCBI Taxonomy" id="450367"/>
    <lineage>
        <taxon>Bacteria</taxon>
        <taxon>Bacillati</taxon>
        <taxon>Bacillota</taxon>
        <taxon>Bacilli</taxon>
        <taxon>Bacillales</taxon>
        <taxon>Bacillaceae</taxon>
        <taxon>Peribacillus</taxon>
    </lineage>
</organism>
<protein>
    <submittedName>
        <fullName evidence="1">Uncharacterized protein</fullName>
    </submittedName>
</protein>
<dbReference type="EMBL" id="JAGTPW010000059">
    <property type="protein sequence ID" value="MBR8645956.1"/>
    <property type="molecule type" value="Genomic_DNA"/>
</dbReference>
<gene>
    <name evidence="1" type="ORF">KEH51_24475</name>
</gene>
<proteinExistence type="predicted"/>
<dbReference type="Proteomes" id="UP000680045">
    <property type="component" value="Unassembled WGS sequence"/>
</dbReference>
<dbReference type="AlphaFoldDB" id="A0A941FM07"/>
<reference evidence="1" key="1">
    <citation type="submission" date="2021-04" db="EMBL/GenBank/DDBJ databases">
        <title>Whole genome sequencing of Enterococci isolates from hospitalized patients.</title>
        <authorList>
            <person name="Ogoti B.M."/>
            <person name="Onyambu F.G."/>
        </authorList>
    </citation>
    <scope>NUCLEOTIDE SEQUENCE</scope>
    <source>
        <strain evidence="1">242</strain>
    </source>
</reference>
<sequence length="60" mass="7021">MATPLFWEEVNESLQLKDFTIDTIPNRIKGTGVRLWITDWWIMDQPFGSIVVPKTKKTNN</sequence>
<name>A0A941FM07_9BACI</name>
<comment type="caution">
    <text evidence="1">The sequence shown here is derived from an EMBL/GenBank/DDBJ whole genome shotgun (WGS) entry which is preliminary data.</text>
</comment>
<evidence type="ECO:0000313" key="2">
    <source>
        <dbReference type="Proteomes" id="UP000680045"/>
    </source>
</evidence>
<accession>A0A941FM07</accession>
<evidence type="ECO:0000313" key="1">
    <source>
        <dbReference type="EMBL" id="MBR8645956.1"/>
    </source>
</evidence>